<comment type="caution">
    <text evidence="4">The sequence shown here is derived from an EMBL/GenBank/DDBJ whole genome shotgun (WGS) entry which is preliminary data.</text>
</comment>
<feature type="region of interest" description="Disordered" evidence="3">
    <location>
        <begin position="103"/>
        <end position="429"/>
    </location>
</feature>
<dbReference type="AlphaFoldDB" id="A0AAW0NFN2"/>
<feature type="compositionally biased region" description="Polar residues" evidence="3">
    <location>
        <begin position="106"/>
        <end position="121"/>
    </location>
</feature>
<feature type="region of interest" description="Disordered" evidence="3">
    <location>
        <begin position="558"/>
        <end position="577"/>
    </location>
</feature>
<dbReference type="GO" id="GO:0046328">
    <property type="term" value="P:regulation of JNK cascade"/>
    <property type="evidence" value="ECO:0007669"/>
    <property type="project" value="InterPro"/>
</dbReference>
<keyword evidence="2" id="KW-0963">Cytoplasm</keyword>
<feature type="region of interest" description="Disordered" evidence="3">
    <location>
        <begin position="480"/>
        <end position="543"/>
    </location>
</feature>
<feature type="compositionally biased region" description="Basic and acidic residues" evidence="3">
    <location>
        <begin position="307"/>
        <end position="324"/>
    </location>
</feature>
<proteinExistence type="predicted"/>
<dbReference type="PANTHER" id="PTHR47437:SF3">
    <property type="entry name" value="C-JUN-AMINO-TERMINAL KINASE-INTERACTING PROTEIN 1"/>
    <property type="match status" value="1"/>
</dbReference>
<keyword evidence="5" id="KW-1185">Reference proteome</keyword>
<accession>A0AAW0NFN2</accession>
<evidence type="ECO:0000313" key="4">
    <source>
        <dbReference type="EMBL" id="KAK7892000.1"/>
    </source>
</evidence>
<organism evidence="4 5">
    <name type="scientific">Mugilogobius chulae</name>
    <name type="common">yellowstripe goby</name>
    <dbReference type="NCBI Taxonomy" id="88201"/>
    <lineage>
        <taxon>Eukaryota</taxon>
        <taxon>Metazoa</taxon>
        <taxon>Chordata</taxon>
        <taxon>Craniata</taxon>
        <taxon>Vertebrata</taxon>
        <taxon>Euteleostomi</taxon>
        <taxon>Actinopterygii</taxon>
        <taxon>Neopterygii</taxon>
        <taxon>Teleostei</taxon>
        <taxon>Neoteleostei</taxon>
        <taxon>Acanthomorphata</taxon>
        <taxon>Gobiaria</taxon>
        <taxon>Gobiiformes</taxon>
        <taxon>Gobioidei</taxon>
        <taxon>Gobiidae</taxon>
        <taxon>Gobionellinae</taxon>
        <taxon>Mugilogobius</taxon>
    </lineage>
</organism>
<dbReference type="InterPro" id="IPR047178">
    <property type="entry name" value="JIP1_scaffold"/>
</dbReference>
<comment type="subcellular location">
    <subcellularLocation>
        <location evidence="1">Cytoplasm</location>
    </subcellularLocation>
</comment>
<sequence>MEPDEDEHDLEDQVEKWLTDDFSLTEFEDENLSELTEIKDHDLVSVLAFLFLAPCQRWVGRRRPCPGRGEALILSWEQGGAGPPTCSPVMDKYRPKRPTTLALFPQQPQAGSQDTINNNSLGKKDSWKDSHSSSPHITGDKTPPGAQPKAEAKVRPSTRRPAPKPPVTNGVNSRANGQPTAAATTDARTRVRERPGSTSASNQSPRSQRRAASGTGAGGKGAGRGGVRDRNQTDLKTKDGPGKDERRGARLCEEKCRDKDKNGHSRIRETIGMRGRAEAKTKANNMLNNHQPYLPAMVVPRTPVAPRKNDKSKEKGQNHDRKQEQAPTLSRSSSEGGSNRMSLSSDTEGPPPGPLHPSLSYNPNPDISEEDGEGEPTPSKNITQNCPEEKTKTKPELEQGTIEADQNSTTVTEDPGVVTENPGVVTEDPGVVTGTLVWSQRTLSETTAGLNYDSVKYTLVVDEHAQLELVSLKDCFHSYSEHKDDSDTETVYQSANEEEDPEYEVERKKKEEQTKKQERRKEEERKRKEEEDLQRRREEEVKRRREVVTTFYKHPKFRSTTTSEEDHAKRAKPLHRTAKSSSTFLEMTTITVKQGQALLECFLCFERSGTTTEPQSCLQVCSSPCG</sequence>
<dbReference type="GO" id="GO:0005737">
    <property type="term" value="C:cytoplasm"/>
    <property type="evidence" value="ECO:0007669"/>
    <property type="project" value="UniProtKB-SubCell"/>
</dbReference>
<evidence type="ECO:0000313" key="5">
    <source>
        <dbReference type="Proteomes" id="UP001460270"/>
    </source>
</evidence>
<gene>
    <name evidence="4" type="ORF">WMY93_023963</name>
</gene>
<feature type="compositionally biased region" description="Basic and acidic residues" evidence="3">
    <location>
        <begin position="504"/>
        <end position="543"/>
    </location>
</feature>
<evidence type="ECO:0000256" key="2">
    <source>
        <dbReference type="ARBA" id="ARBA00022490"/>
    </source>
</evidence>
<feature type="compositionally biased region" description="Polar residues" evidence="3">
    <location>
        <begin position="169"/>
        <end position="179"/>
    </location>
</feature>
<protein>
    <submittedName>
        <fullName evidence="4">Uncharacterized protein</fullName>
    </submittedName>
</protein>
<reference evidence="5" key="1">
    <citation type="submission" date="2024-04" db="EMBL/GenBank/DDBJ databases">
        <title>Salinicola lusitanus LLJ914,a marine bacterium isolated from the Okinawa Trough.</title>
        <authorList>
            <person name="Li J."/>
        </authorList>
    </citation>
    <scope>NUCLEOTIDE SEQUENCE [LARGE SCALE GENOMIC DNA]</scope>
</reference>
<dbReference type="Proteomes" id="UP001460270">
    <property type="component" value="Unassembled WGS sequence"/>
</dbReference>
<evidence type="ECO:0000256" key="1">
    <source>
        <dbReference type="ARBA" id="ARBA00004496"/>
    </source>
</evidence>
<evidence type="ECO:0000256" key="3">
    <source>
        <dbReference type="SAM" id="MobiDB-lite"/>
    </source>
</evidence>
<feature type="compositionally biased region" description="Basic and acidic residues" evidence="3">
    <location>
        <begin position="122"/>
        <end position="131"/>
    </location>
</feature>
<feature type="compositionally biased region" description="Gly residues" evidence="3">
    <location>
        <begin position="215"/>
        <end position="225"/>
    </location>
</feature>
<dbReference type="GO" id="GO:0007254">
    <property type="term" value="P:JNK cascade"/>
    <property type="evidence" value="ECO:0007669"/>
    <property type="project" value="TreeGrafter"/>
</dbReference>
<name>A0AAW0NFN2_9GOBI</name>
<feature type="compositionally biased region" description="Polar residues" evidence="3">
    <location>
        <begin position="196"/>
        <end position="206"/>
    </location>
</feature>
<feature type="compositionally biased region" description="Basic and acidic residues" evidence="3">
    <location>
        <begin position="387"/>
        <end position="397"/>
    </location>
</feature>
<feature type="compositionally biased region" description="Basic and acidic residues" evidence="3">
    <location>
        <begin position="226"/>
        <end position="281"/>
    </location>
</feature>
<feature type="compositionally biased region" description="Polar residues" evidence="3">
    <location>
        <begin position="325"/>
        <end position="347"/>
    </location>
</feature>
<dbReference type="GO" id="GO:0008432">
    <property type="term" value="F:JUN kinase binding"/>
    <property type="evidence" value="ECO:0007669"/>
    <property type="project" value="TreeGrafter"/>
</dbReference>
<dbReference type="EMBL" id="JBBPFD010000017">
    <property type="protein sequence ID" value="KAK7892000.1"/>
    <property type="molecule type" value="Genomic_DNA"/>
</dbReference>
<dbReference type="GO" id="GO:0005078">
    <property type="term" value="F:MAP-kinase scaffold activity"/>
    <property type="evidence" value="ECO:0007669"/>
    <property type="project" value="TreeGrafter"/>
</dbReference>
<dbReference type="PANTHER" id="PTHR47437">
    <property type="entry name" value="JNK-INTERACTING PROTEIN 1-LIKE PROTEIN"/>
    <property type="match status" value="1"/>
</dbReference>
<feature type="compositionally biased region" description="Polar residues" evidence="3">
    <location>
        <begin position="282"/>
        <end position="291"/>
    </location>
</feature>